<protein>
    <submittedName>
        <fullName evidence="2">Uncharacterized protein</fullName>
    </submittedName>
</protein>
<evidence type="ECO:0000256" key="1">
    <source>
        <dbReference type="SAM" id="MobiDB-lite"/>
    </source>
</evidence>
<feature type="compositionally biased region" description="Polar residues" evidence="1">
    <location>
        <begin position="1"/>
        <end position="10"/>
    </location>
</feature>
<dbReference type="Proteomes" id="UP000252519">
    <property type="component" value="Unassembled WGS sequence"/>
</dbReference>
<feature type="compositionally biased region" description="Basic and acidic residues" evidence="1">
    <location>
        <begin position="16"/>
        <end position="27"/>
    </location>
</feature>
<feature type="region of interest" description="Disordered" evidence="1">
    <location>
        <begin position="1"/>
        <end position="63"/>
    </location>
</feature>
<name>A0A368GBR7_ANCCA</name>
<proteinExistence type="predicted"/>
<gene>
    <name evidence="2" type="ORF">ANCCAN_12929</name>
</gene>
<dbReference type="AlphaFoldDB" id="A0A368GBR7"/>
<organism evidence="2 3">
    <name type="scientific">Ancylostoma caninum</name>
    <name type="common">Dog hookworm</name>
    <dbReference type="NCBI Taxonomy" id="29170"/>
    <lineage>
        <taxon>Eukaryota</taxon>
        <taxon>Metazoa</taxon>
        <taxon>Ecdysozoa</taxon>
        <taxon>Nematoda</taxon>
        <taxon>Chromadorea</taxon>
        <taxon>Rhabditida</taxon>
        <taxon>Rhabditina</taxon>
        <taxon>Rhabditomorpha</taxon>
        <taxon>Strongyloidea</taxon>
        <taxon>Ancylostomatidae</taxon>
        <taxon>Ancylostomatinae</taxon>
        <taxon>Ancylostoma</taxon>
    </lineage>
</organism>
<feature type="compositionally biased region" description="Polar residues" evidence="1">
    <location>
        <begin position="30"/>
        <end position="52"/>
    </location>
</feature>
<accession>A0A368GBR7</accession>
<evidence type="ECO:0000313" key="3">
    <source>
        <dbReference type="Proteomes" id="UP000252519"/>
    </source>
</evidence>
<dbReference type="EMBL" id="JOJR01000249">
    <property type="protein sequence ID" value="RCN41138.1"/>
    <property type="molecule type" value="Genomic_DNA"/>
</dbReference>
<evidence type="ECO:0000313" key="2">
    <source>
        <dbReference type="EMBL" id="RCN41138.1"/>
    </source>
</evidence>
<keyword evidence="3" id="KW-1185">Reference proteome</keyword>
<feature type="non-terminal residue" evidence="2">
    <location>
        <position position="63"/>
    </location>
</feature>
<sequence>MKHLQSSTRSCAHVPTHHERISVKVEDTNSEVNLPPMTSTSRTPYRNTNRSSIMRRLQVHYSG</sequence>
<reference evidence="2 3" key="1">
    <citation type="submission" date="2014-10" db="EMBL/GenBank/DDBJ databases">
        <title>Draft genome of the hookworm Ancylostoma caninum.</title>
        <authorList>
            <person name="Mitreva M."/>
        </authorList>
    </citation>
    <scope>NUCLEOTIDE SEQUENCE [LARGE SCALE GENOMIC DNA]</scope>
    <source>
        <strain evidence="2 3">Baltimore</strain>
    </source>
</reference>
<comment type="caution">
    <text evidence="2">The sequence shown here is derived from an EMBL/GenBank/DDBJ whole genome shotgun (WGS) entry which is preliminary data.</text>
</comment>